<dbReference type="EMBL" id="CP018889">
    <property type="protein sequence ID" value="AUI68945.1"/>
    <property type="molecule type" value="Genomic_DNA"/>
</dbReference>
<keyword evidence="2" id="KW-1185">Reference proteome</keyword>
<dbReference type="Proteomes" id="UP000234271">
    <property type="component" value="Chromosome"/>
</dbReference>
<organism evidence="1 2">
    <name type="scientific">Beggiatoa leptomitoformis</name>
    <dbReference type="NCBI Taxonomy" id="288004"/>
    <lineage>
        <taxon>Bacteria</taxon>
        <taxon>Pseudomonadati</taxon>
        <taxon>Pseudomonadota</taxon>
        <taxon>Gammaproteobacteria</taxon>
        <taxon>Thiotrichales</taxon>
        <taxon>Thiotrichaceae</taxon>
        <taxon>Beggiatoa</taxon>
    </lineage>
</organism>
<proteinExistence type="predicted"/>
<dbReference type="KEGG" id="blep:AL038_14560"/>
<sequence length="127" mass="14560">MSSDEENKLITEAKNILAELPKLLGKKAESVEKELESLFARAESGESIKRPLRSLLRQYEETRKWMEKRVPLPTNNDKSYSPLAGDPDLSEMPLTVYKCPNNHIQRFPRVLSNPPTCQTCELLMTKQ</sequence>
<evidence type="ECO:0000313" key="1">
    <source>
        <dbReference type="EMBL" id="AUI68945.1"/>
    </source>
</evidence>
<dbReference type="STRING" id="288004.AL038_14560"/>
<name>A0A2N9YEV0_9GAMM</name>
<dbReference type="RefSeq" id="WP_062154025.1">
    <property type="nucleotide sequence ID" value="NZ_CP012373.2"/>
</dbReference>
<reference evidence="2" key="1">
    <citation type="submission" date="2016-12" db="EMBL/GenBank/DDBJ databases">
        <title>Complete Genome Sequence of Beggiatoa leptomitiformis D-401.</title>
        <authorList>
            <person name="Fomenkov A."/>
            <person name="Vincze T."/>
            <person name="Grabovich M."/>
            <person name="Anton B.P."/>
            <person name="Dubinina G."/>
            <person name="Orlova M."/>
            <person name="Belousova E."/>
            <person name="Roberts R.J."/>
        </authorList>
    </citation>
    <scope>NUCLEOTIDE SEQUENCE [LARGE SCALE GENOMIC DNA]</scope>
    <source>
        <strain evidence="2">D-401</strain>
    </source>
</reference>
<accession>A0A2N9YEV0</accession>
<evidence type="ECO:0000313" key="2">
    <source>
        <dbReference type="Proteomes" id="UP000234271"/>
    </source>
</evidence>
<dbReference type="AlphaFoldDB" id="A0A2N9YEV0"/>
<protein>
    <submittedName>
        <fullName evidence="1">Uncharacterized protein</fullName>
    </submittedName>
</protein>
<gene>
    <name evidence="1" type="ORF">BLE401_09700</name>
</gene>